<keyword evidence="2" id="KW-1185">Reference proteome</keyword>
<gene>
    <name evidence="1" type="ORF">K4L44_15990</name>
</gene>
<dbReference type="Proteomes" id="UP000826212">
    <property type="component" value="Chromosome"/>
</dbReference>
<evidence type="ECO:0000313" key="2">
    <source>
        <dbReference type="Proteomes" id="UP000826212"/>
    </source>
</evidence>
<sequence length="158" mass="17465">MFFILLIAIVLLYFILAAQFESLVQPLLVLIEIPIDLTAVLVVLYLGGSSINLMSMIGMVVMSGIIINDSILKIDTINRLRHEGYGLDDAIHEAGLRRIKPIVMTSLTTILAMIPFLFGGSLGTILQKPLAIVIIAGMIYGTFISLFLIPILYRQLYK</sequence>
<protein>
    <submittedName>
        <fullName evidence="1">Efflux RND transporter permease subunit</fullName>
    </submittedName>
</protein>
<dbReference type="EMBL" id="CP081303">
    <property type="protein sequence ID" value="QZE14008.1"/>
    <property type="molecule type" value="Genomic_DNA"/>
</dbReference>
<name>A0AC61NEJ6_9BACT</name>
<organism evidence="1 2">
    <name type="scientific">Halosquirtibacter laminarini</name>
    <dbReference type="NCBI Taxonomy" id="3374600"/>
    <lineage>
        <taxon>Bacteria</taxon>
        <taxon>Pseudomonadati</taxon>
        <taxon>Bacteroidota</taxon>
        <taxon>Bacteroidia</taxon>
        <taxon>Marinilabiliales</taxon>
        <taxon>Prolixibacteraceae</taxon>
        <taxon>Halosquirtibacter</taxon>
    </lineage>
</organism>
<proteinExistence type="predicted"/>
<accession>A0AC61NEJ6</accession>
<reference evidence="1" key="1">
    <citation type="submission" date="2021-08" db="EMBL/GenBank/DDBJ databases">
        <title>Novel anaerobic bacterium isolated from sea squirt in East Sea, Republic of Korea.</title>
        <authorList>
            <person name="Nguyen T.H."/>
            <person name="Li Z."/>
            <person name="Lee Y.-J."/>
            <person name="Ko J."/>
            <person name="Kim S.-G."/>
        </authorList>
    </citation>
    <scope>NUCLEOTIDE SEQUENCE</scope>
    <source>
        <strain evidence="1">KCTC 25031</strain>
    </source>
</reference>
<evidence type="ECO:0000313" key="1">
    <source>
        <dbReference type="EMBL" id="QZE14008.1"/>
    </source>
</evidence>